<comment type="caution">
    <text evidence="1">The sequence shown here is derived from an EMBL/GenBank/DDBJ whole genome shotgun (WGS) entry which is preliminary data.</text>
</comment>
<reference evidence="1" key="1">
    <citation type="submission" date="2024-12" db="EMBL/GenBank/DDBJ databases">
        <authorList>
            <person name="Wu N."/>
        </authorList>
    </citation>
    <scope>NUCLEOTIDE SEQUENCE</scope>
    <source>
        <strain evidence="1">P15</strain>
    </source>
</reference>
<accession>A0ACC7NSK5</accession>
<keyword evidence="2" id="KW-1185">Reference proteome</keyword>
<protein>
    <submittedName>
        <fullName evidence="1">CvpA family protein</fullName>
    </submittedName>
</protein>
<evidence type="ECO:0000313" key="2">
    <source>
        <dbReference type="Proteomes" id="UP001631969"/>
    </source>
</evidence>
<proteinExistence type="predicted"/>
<dbReference type="Proteomes" id="UP001631969">
    <property type="component" value="Unassembled WGS sequence"/>
</dbReference>
<organism evidence="1 2">
    <name type="scientific">Paenibacillus mesotrionivorans</name>
    <dbReference type="NCBI Taxonomy" id="3160968"/>
    <lineage>
        <taxon>Bacteria</taxon>
        <taxon>Bacillati</taxon>
        <taxon>Bacillota</taxon>
        <taxon>Bacilli</taxon>
        <taxon>Bacillales</taxon>
        <taxon>Paenibacillaceae</taxon>
        <taxon>Paenibacillus</taxon>
    </lineage>
</organism>
<dbReference type="EMBL" id="JBJURJ010000003">
    <property type="protein sequence ID" value="MFM9327648.1"/>
    <property type="molecule type" value="Genomic_DNA"/>
</dbReference>
<sequence length="176" mass="19236">MNKLDLAVLVLGLLAFILGYRRGFILQLVSFLSLVVAWIAAYLFYDDLAPYVGRLLPVEVWVDSSSYSTWLKGLRLDQYVIGAVSFAVIVFGVKLVLTAAGHLLNVLAKVPGLNLINRWSGGILGLAEAAVLAAVAIQVMAVLPNEPVQHLLEGSRAAEWSMQQVSLWFAKMKELP</sequence>
<gene>
    <name evidence="1" type="ORF">ACI1P1_04955</name>
</gene>
<name>A0ACC7NSK5_9BACL</name>
<evidence type="ECO:0000313" key="1">
    <source>
        <dbReference type="EMBL" id="MFM9327648.1"/>
    </source>
</evidence>